<evidence type="ECO:0000259" key="1">
    <source>
        <dbReference type="Pfam" id="PF12776"/>
    </source>
</evidence>
<proteinExistence type="predicted"/>
<evidence type="ECO:0000313" key="2">
    <source>
        <dbReference type="EMBL" id="CAI9781084.1"/>
    </source>
</evidence>
<reference evidence="2" key="1">
    <citation type="submission" date="2023-05" db="EMBL/GenBank/DDBJ databases">
        <authorList>
            <person name="Huff M."/>
        </authorList>
    </citation>
    <scope>NUCLEOTIDE SEQUENCE</scope>
</reference>
<dbReference type="PANTHER" id="PTHR46929">
    <property type="entry name" value="EXPRESSED PROTEIN"/>
    <property type="match status" value="1"/>
</dbReference>
<dbReference type="InterPro" id="IPR024752">
    <property type="entry name" value="Myb/SANT-like_dom"/>
</dbReference>
<dbReference type="EMBL" id="OU503053">
    <property type="protein sequence ID" value="CAI9781084.1"/>
    <property type="molecule type" value="Genomic_DNA"/>
</dbReference>
<dbReference type="Proteomes" id="UP000834106">
    <property type="component" value="Chromosome 18"/>
</dbReference>
<keyword evidence="3" id="KW-1185">Reference proteome</keyword>
<sequence length="399" mass="45714">MGTETCGGNDRLRTIWMPKMDHAFIDLKLEQVGFSWDESRQMVTADNEVWDNYIKSDTYSLSEGVKYPHPNLDDEKPGCKLLECSSHLGENVIGPGFVSDVAAESLLDIMIDEDYGIHVTKGIVDDTQLFPSDIGSTIGARSRTYWQPPMDRYILDIILDQVKKGNQVDGLFRKQAWTEMIALFNAKFGFKYEVDILKNRYKTLRRQYNVIKKLLELDGFAWDDARQMVTADDHIWQDHIKAHTDARQYMTRTVPYYKHLCLIWKDFSSDIKDCMSGHNLELQDEDAEFKFMQPLRLENPSISGTSKKARSKAEGVVHALHEMATVVSSLADKRKEDGILNSAPIENVIEAIQALPDMNEGLVLDACDFLEDETKAKTFLALDVKLRKKWLIRKLRPPQ</sequence>
<accession>A0AAD2A502</accession>
<organism evidence="2 3">
    <name type="scientific">Fraxinus pennsylvanica</name>
    <dbReference type="NCBI Taxonomy" id="56036"/>
    <lineage>
        <taxon>Eukaryota</taxon>
        <taxon>Viridiplantae</taxon>
        <taxon>Streptophyta</taxon>
        <taxon>Embryophyta</taxon>
        <taxon>Tracheophyta</taxon>
        <taxon>Spermatophyta</taxon>
        <taxon>Magnoliopsida</taxon>
        <taxon>eudicotyledons</taxon>
        <taxon>Gunneridae</taxon>
        <taxon>Pentapetalae</taxon>
        <taxon>asterids</taxon>
        <taxon>lamiids</taxon>
        <taxon>Lamiales</taxon>
        <taxon>Oleaceae</taxon>
        <taxon>Oleeae</taxon>
        <taxon>Fraxinus</taxon>
    </lineage>
</organism>
<dbReference type="AlphaFoldDB" id="A0AAD2A502"/>
<protein>
    <recommendedName>
        <fullName evidence="1">Myb/SANT-like domain-containing protein</fullName>
    </recommendedName>
</protein>
<gene>
    <name evidence="2" type="ORF">FPE_LOCUS28514</name>
</gene>
<name>A0AAD2A502_9LAMI</name>
<evidence type="ECO:0000313" key="3">
    <source>
        <dbReference type="Proteomes" id="UP000834106"/>
    </source>
</evidence>
<dbReference type="PANTHER" id="PTHR46929:SF33">
    <property type="entry name" value="L10-INTERACTING MYB DOMAIN-CONTAINING PROTEIN-LIKE ISOFORM X1"/>
    <property type="match status" value="1"/>
</dbReference>
<dbReference type="Pfam" id="PF12776">
    <property type="entry name" value="Myb_DNA-bind_3"/>
    <property type="match status" value="1"/>
</dbReference>
<feature type="domain" description="Myb/SANT-like" evidence="1">
    <location>
        <begin position="145"/>
        <end position="239"/>
    </location>
</feature>